<sequence>EKKRNEFLHYSDHPDLLPWTTGSQIQPVEAHFANEASTARRSATLPPEDLDRSSSMAPSQDDIVENVTSKVPPWYPFGTLEDFEQVELFVDLTIKSAAEIHALLAQAADFEAIDEFKTEVLRVPYGKGDEVREYTLKYREALPAILRMLEDENITSHIHLYPEKRYVRRANGHGNMRVYGEVDLGDDWDQLQTAIGEDNIVINLTVYSDATQLNNFGTQKVWAMYLWINNVPKALRRGKEKGRAVLLAYLPQVPGKRRDNSATLATHRVVVYHEAIKKTFASIEVAAEFGVKFRCKSMDSETLTTHSGIPTVAVLSMDYEEKSVMFLIVLVVYLLINLLHDNRVRAAAILGAKSGYPCPICLVPHDEQWRFDHD</sequence>
<dbReference type="OrthoDB" id="3267882at2759"/>
<keyword evidence="4" id="KW-1185">Reference proteome</keyword>
<evidence type="ECO:0000256" key="2">
    <source>
        <dbReference type="SAM" id="Phobius"/>
    </source>
</evidence>
<dbReference type="STRING" id="98765.A0A2R6P0E8"/>
<reference evidence="3 4" key="1">
    <citation type="submission" date="2018-02" db="EMBL/GenBank/DDBJ databases">
        <title>Genome sequence of the basidiomycete white-rot fungus Phlebia centrifuga.</title>
        <authorList>
            <person name="Granchi Z."/>
            <person name="Peng M."/>
            <person name="de Vries R.P."/>
            <person name="Hilden K."/>
            <person name="Makela M.R."/>
            <person name="Grigoriev I."/>
            <person name="Riley R."/>
        </authorList>
    </citation>
    <scope>NUCLEOTIDE SEQUENCE [LARGE SCALE GENOMIC DNA]</scope>
    <source>
        <strain evidence="3 4">FBCC195</strain>
    </source>
</reference>
<dbReference type="Proteomes" id="UP000186601">
    <property type="component" value="Unassembled WGS sequence"/>
</dbReference>
<dbReference type="InterPro" id="IPR041078">
    <property type="entry name" value="Plavaka"/>
</dbReference>
<dbReference type="Pfam" id="PF18759">
    <property type="entry name" value="Plavaka"/>
    <property type="match status" value="1"/>
</dbReference>
<keyword evidence="2" id="KW-0472">Membrane</keyword>
<evidence type="ECO:0000256" key="1">
    <source>
        <dbReference type="SAM" id="MobiDB-lite"/>
    </source>
</evidence>
<comment type="caution">
    <text evidence="3">The sequence shown here is derived from an EMBL/GenBank/DDBJ whole genome shotgun (WGS) entry which is preliminary data.</text>
</comment>
<gene>
    <name evidence="3" type="ORF">PHLCEN_2v6104</name>
</gene>
<organism evidence="3 4">
    <name type="scientific">Hermanssonia centrifuga</name>
    <dbReference type="NCBI Taxonomy" id="98765"/>
    <lineage>
        <taxon>Eukaryota</taxon>
        <taxon>Fungi</taxon>
        <taxon>Dikarya</taxon>
        <taxon>Basidiomycota</taxon>
        <taxon>Agaricomycotina</taxon>
        <taxon>Agaricomycetes</taxon>
        <taxon>Polyporales</taxon>
        <taxon>Meruliaceae</taxon>
        <taxon>Hermanssonia</taxon>
    </lineage>
</organism>
<keyword evidence="2" id="KW-0812">Transmembrane</keyword>
<evidence type="ECO:0000313" key="3">
    <source>
        <dbReference type="EMBL" id="PSR82263.1"/>
    </source>
</evidence>
<feature type="non-terminal residue" evidence="3">
    <location>
        <position position="1"/>
    </location>
</feature>
<protein>
    <submittedName>
        <fullName evidence="3">Uncharacterized protein</fullName>
    </submittedName>
</protein>
<proteinExistence type="predicted"/>
<accession>A0A2R6P0E8</accession>
<feature type="region of interest" description="Disordered" evidence="1">
    <location>
        <begin position="30"/>
        <end position="62"/>
    </location>
</feature>
<keyword evidence="2" id="KW-1133">Transmembrane helix</keyword>
<evidence type="ECO:0000313" key="4">
    <source>
        <dbReference type="Proteomes" id="UP000186601"/>
    </source>
</evidence>
<feature type="transmembrane region" description="Helical" evidence="2">
    <location>
        <begin position="323"/>
        <end position="340"/>
    </location>
</feature>
<name>A0A2R6P0E8_9APHY</name>
<dbReference type="EMBL" id="MLYV02000593">
    <property type="protein sequence ID" value="PSR82263.1"/>
    <property type="molecule type" value="Genomic_DNA"/>
</dbReference>
<dbReference type="AlphaFoldDB" id="A0A2R6P0E8"/>